<dbReference type="eggNOG" id="COG0863">
    <property type="taxonomic scope" value="Bacteria"/>
</dbReference>
<dbReference type="AlphaFoldDB" id="I0KCA0"/>
<evidence type="ECO:0000256" key="8">
    <source>
        <dbReference type="RuleBase" id="RU362026"/>
    </source>
</evidence>
<dbReference type="REBASE" id="46822">
    <property type="entry name" value="M.Fae2ORF3746P"/>
</dbReference>
<dbReference type="InterPro" id="IPR001091">
    <property type="entry name" value="RM_Methyltransferase"/>
</dbReference>
<dbReference type="InterPro" id="IPR002941">
    <property type="entry name" value="DNA_methylase_N4/N6"/>
</dbReference>
<dbReference type="EMBL" id="HE796683">
    <property type="protein sequence ID" value="CCH01753.1"/>
    <property type="molecule type" value="Genomic_DNA"/>
</dbReference>
<evidence type="ECO:0000256" key="5">
    <source>
        <dbReference type="ARBA" id="ARBA00022747"/>
    </source>
</evidence>
<comment type="similarity">
    <text evidence="1">Belongs to the N(4)/N(6)-methyltransferase family. N(4) subfamily.</text>
</comment>
<evidence type="ECO:0000259" key="9">
    <source>
        <dbReference type="Pfam" id="PF01555"/>
    </source>
</evidence>
<keyword evidence="2 10" id="KW-0489">Methyltransferase</keyword>
<sequence>MVRIFERILMSTTESPELRKATPTIITHEGIAKNGCTWNVYNGDSRDVMKTLPSNHYDTIITSPPYFWLRDYGHENQIGLEDSVEGFVNNLCQTFDEVYRVMKPSGVFFMNIGDTYYSGKGESKGVDKKSSKRRFGLRAVDKSGGLGIGIKPKSLIGIPWRVTNEMMSRGWVLRSTIIWYRQHALPEAVRDRPRRSYEFIFMLTKHKDYYFNRAPLMEAAQEDMWTITARPKAQNLGTAPYPDELVERCINIGCPEGGKVLDPFLGSGTTARVGLTMNRNVSGIDISEEFCHYSVNQLRSI</sequence>
<dbReference type="EC" id="2.1.1.-" evidence="8"/>
<dbReference type="Pfam" id="PF01555">
    <property type="entry name" value="N6_N4_Mtase"/>
    <property type="match status" value="1"/>
</dbReference>
<keyword evidence="5" id="KW-0680">Restriction system</keyword>
<evidence type="ECO:0000256" key="7">
    <source>
        <dbReference type="ARBA" id="ARBA00049120"/>
    </source>
</evidence>
<dbReference type="InterPro" id="IPR029063">
    <property type="entry name" value="SAM-dependent_MTases_sf"/>
</dbReference>
<evidence type="ECO:0000313" key="11">
    <source>
        <dbReference type="Proteomes" id="UP000011058"/>
    </source>
</evidence>
<dbReference type="GO" id="GO:0015667">
    <property type="term" value="F:site-specific DNA-methyltransferase (cytosine-N4-specific) activity"/>
    <property type="evidence" value="ECO:0007669"/>
    <property type="project" value="UniProtKB-EC"/>
</dbReference>
<evidence type="ECO:0000313" key="10">
    <source>
        <dbReference type="EMBL" id="CCH01753.1"/>
    </source>
</evidence>
<dbReference type="Gene3D" id="3.40.50.150">
    <property type="entry name" value="Vaccinia Virus protein VP39"/>
    <property type="match status" value="1"/>
</dbReference>
<name>I0KCA0_9BACT</name>
<evidence type="ECO:0000256" key="3">
    <source>
        <dbReference type="ARBA" id="ARBA00022679"/>
    </source>
</evidence>
<dbReference type="PROSITE" id="PS00093">
    <property type="entry name" value="N4_MTASE"/>
    <property type="match status" value="1"/>
</dbReference>
<dbReference type="PATRIC" id="fig|1166018.3.peg.5530"/>
<proteinExistence type="inferred from homology"/>
<comment type="catalytic activity">
    <reaction evidence="7">
        <text>a 2'-deoxycytidine in DNA + S-adenosyl-L-methionine = an N(4)-methyl-2'-deoxycytidine in DNA + S-adenosyl-L-homocysteine + H(+)</text>
        <dbReference type="Rhea" id="RHEA:16857"/>
        <dbReference type="Rhea" id="RHEA-COMP:11369"/>
        <dbReference type="Rhea" id="RHEA-COMP:13674"/>
        <dbReference type="ChEBI" id="CHEBI:15378"/>
        <dbReference type="ChEBI" id="CHEBI:57856"/>
        <dbReference type="ChEBI" id="CHEBI:59789"/>
        <dbReference type="ChEBI" id="CHEBI:85452"/>
        <dbReference type="ChEBI" id="CHEBI:137933"/>
        <dbReference type="EC" id="2.1.1.113"/>
    </reaction>
</comment>
<protein>
    <recommendedName>
        <fullName evidence="8">Methyltransferase</fullName>
        <ecNumber evidence="8">2.1.1.-</ecNumber>
    </recommendedName>
</protein>
<dbReference type="GO" id="GO:0003677">
    <property type="term" value="F:DNA binding"/>
    <property type="evidence" value="ECO:0007669"/>
    <property type="project" value="UniProtKB-KW"/>
</dbReference>
<evidence type="ECO:0000256" key="1">
    <source>
        <dbReference type="ARBA" id="ARBA00010203"/>
    </source>
</evidence>
<dbReference type="GO" id="GO:0009307">
    <property type="term" value="P:DNA restriction-modification system"/>
    <property type="evidence" value="ECO:0007669"/>
    <property type="project" value="UniProtKB-KW"/>
</dbReference>
<dbReference type="GO" id="GO:0032259">
    <property type="term" value="P:methylation"/>
    <property type="evidence" value="ECO:0007669"/>
    <property type="project" value="UniProtKB-KW"/>
</dbReference>
<dbReference type="HOGENOM" id="CLU_024927_2_0_10"/>
<dbReference type="Proteomes" id="UP000011058">
    <property type="component" value="Chromosome"/>
</dbReference>
<organism evidence="10 11">
    <name type="scientific">Fibrella aestuarina BUZ 2</name>
    <dbReference type="NCBI Taxonomy" id="1166018"/>
    <lineage>
        <taxon>Bacteria</taxon>
        <taxon>Pseudomonadati</taxon>
        <taxon>Bacteroidota</taxon>
        <taxon>Cytophagia</taxon>
        <taxon>Cytophagales</taxon>
        <taxon>Spirosomataceae</taxon>
        <taxon>Fibrella</taxon>
    </lineage>
</organism>
<reference evidence="10 11" key="1">
    <citation type="journal article" date="2012" name="J. Bacteriol.">
        <title>Genome Sequence of Fibrella aestuarina BUZ 2T, a Filamentous Marine Bacterium.</title>
        <authorList>
            <person name="Filippini M."/>
            <person name="Qi W."/>
            <person name="Blom J."/>
            <person name="Goesmann A."/>
            <person name="Smits T.H."/>
            <person name="Bagheri H.C."/>
        </authorList>
    </citation>
    <scope>NUCLEOTIDE SEQUENCE [LARGE SCALE GENOMIC DNA]</scope>
    <source>
        <strain evidence="11">BUZ 2T</strain>
    </source>
</reference>
<dbReference type="PRINTS" id="PR00508">
    <property type="entry name" value="S21N4MTFRASE"/>
</dbReference>
<evidence type="ECO:0000256" key="6">
    <source>
        <dbReference type="ARBA" id="ARBA00023125"/>
    </source>
</evidence>
<dbReference type="InterPro" id="IPR017985">
    <property type="entry name" value="MeTrfase_CN4_CS"/>
</dbReference>
<keyword evidence="11" id="KW-1185">Reference proteome</keyword>
<accession>I0KCA0</accession>
<dbReference type="GO" id="GO:0008170">
    <property type="term" value="F:N-methyltransferase activity"/>
    <property type="evidence" value="ECO:0007669"/>
    <property type="project" value="InterPro"/>
</dbReference>
<evidence type="ECO:0000256" key="2">
    <source>
        <dbReference type="ARBA" id="ARBA00022603"/>
    </source>
</evidence>
<keyword evidence="3 10" id="KW-0808">Transferase</keyword>
<keyword evidence="4" id="KW-0949">S-adenosyl-L-methionine</keyword>
<dbReference type="KEGG" id="fae:FAES_3746"/>
<dbReference type="eggNOG" id="COG2521">
    <property type="taxonomic scope" value="Bacteria"/>
</dbReference>
<dbReference type="SUPFAM" id="SSF53335">
    <property type="entry name" value="S-adenosyl-L-methionine-dependent methyltransferases"/>
    <property type="match status" value="1"/>
</dbReference>
<evidence type="ECO:0000256" key="4">
    <source>
        <dbReference type="ARBA" id="ARBA00022691"/>
    </source>
</evidence>
<keyword evidence="6" id="KW-0238">DNA-binding</keyword>
<gene>
    <name evidence="10" type="ORF">FAES_3746</name>
</gene>
<feature type="domain" description="DNA methylase N-4/N-6" evidence="9">
    <location>
        <begin position="58"/>
        <end position="294"/>
    </location>
</feature>